<organism evidence="2 3">
    <name type="scientific">Lymnaea stagnalis</name>
    <name type="common">Great pond snail</name>
    <name type="synonym">Helix stagnalis</name>
    <dbReference type="NCBI Taxonomy" id="6523"/>
    <lineage>
        <taxon>Eukaryota</taxon>
        <taxon>Metazoa</taxon>
        <taxon>Spiralia</taxon>
        <taxon>Lophotrochozoa</taxon>
        <taxon>Mollusca</taxon>
        <taxon>Gastropoda</taxon>
        <taxon>Heterobranchia</taxon>
        <taxon>Euthyneura</taxon>
        <taxon>Panpulmonata</taxon>
        <taxon>Hygrophila</taxon>
        <taxon>Lymnaeoidea</taxon>
        <taxon>Lymnaeidae</taxon>
        <taxon>Lymnaea</taxon>
    </lineage>
</organism>
<gene>
    <name evidence="2" type="ORF">GSLYS_00003446001</name>
</gene>
<dbReference type="EMBL" id="CAXITT010000046">
    <property type="protein sequence ID" value="CAL1529291.1"/>
    <property type="molecule type" value="Genomic_DNA"/>
</dbReference>
<evidence type="ECO:0000313" key="2">
    <source>
        <dbReference type="EMBL" id="CAL1529291.1"/>
    </source>
</evidence>
<evidence type="ECO:0000256" key="1">
    <source>
        <dbReference type="SAM" id="MobiDB-lite"/>
    </source>
</evidence>
<evidence type="ECO:0000313" key="3">
    <source>
        <dbReference type="Proteomes" id="UP001497497"/>
    </source>
</evidence>
<feature type="non-terminal residue" evidence="2">
    <location>
        <position position="1"/>
    </location>
</feature>
<comment type="caution">
    <text evidence="2">The sequence shown here is derived from an EMBL/GenBank/DDBJ whole genome shotgun (WGS) entry which is preliminary data.</text>
</comment>
<name>A0AAV2H6F2_LYMST</name>
<accession>A0AAV2H6F2</accession>
<proteinExistence type="predicted"/>
<protein>
    <submittedName>
        <fullName evidence="2">Uncharacterized protein</fullName>
    </submittedName>
</protein>
<feature type="non-terminal residue" evidence="2">
    <location>
        <position position="228"/>
    </location>
</feature>
<dbReference type="Proteomes" id="UP001497497">
    <property type="component" value="Unassembled WGS sequence"/>
</dbReference>
<reference evidence="2 3" key="1">
    <citation type="submission" date="2024-04" db="EMBL/GenBank/DDBJ databases">
        <authorList>
            <consortium name="Genoscope - CEA"/>
            <person name="William W."/>
        </authorList>
    </citation>
    <scope>NUCLEOTIDE SEQUENCE [LARGE SCALE GENOMIC DNA]</scope>
</reference>
<dbReference type="AlphaFoldDB" id="A0AAV2H6F2"/>
<keyword evidence="3" id="KW-1185">Reference proteome</keyword>
<feature type="region of interest" description="Disordered" evidence="1">
    <location>
        <begin position="149"/>
        <end position="186"/>
    </location>
</feature>
<sequence length="228" mass="24878">RSHAKTGLESPNFVPSKKANIESISSEMKNDDEWYALVPSNSLSSPRKELQAGLYPKNDPYEANPTVQELLALLSTEIANQESKQNDKAMPDISVGQNMTGKCFGSGHLQSIANYFLGKMKQFSSAQSPNAVMNSKSKLFLTTESDSLQSDNAENLARRPTNHPSSSPAAGERGADRGPIACSSATSKSVMNEYGATGYRKYKLTNNVDTDEDITRDNTRLMLNTTDD</sequence>